<dbReference type="EMBL" id="JAMZIH010003003">
    <property type="protein sequence ID" value="KAJ1677088.1"/>
    <property type="molecule type" value="Genomic_DNA"/>
</dbReference>
<name>A0ACC1HMU0_9FUNG</name>
<keyword evidence="2" id="KW-1185">Reference proteome</keyword>
<evidence type="ECO:0000313" key="2">
    <source>
        <dbReference type="Proteomes" id="UP001145114"/>
    </source>
</evidence>
<organism evidence="1 2">
    <name type="scientific">Spiromyces aspiralis</name>
    <dbReference type="NCBI Taxonomy" id="68401"/>
    <lineage>
        <taxon>Eukaryota</taxon>
        <taxon>Fungi</taxon>
        <taxon>Fungi incertae sedis</taxon>
        <taxon>Zoopagomycota</taxon>
        <taxon>Kickxellomycotina</taxon>
        <taxon>Kickxellomycetes</taxon>
        <taxon>Kickxellales</taxon>
        <taxon>Kickxellaceae</taxon>
        <taxon>Spiromyces</taxon>
    </lineage>
</organism>
<sequence length="255" mass="27527">MIYYIPIYFSVIHNVSAIMSGVHMLPLLCLVTLGAMLGGQFINRFGHIRGVITVGCALSCLGSGLLYLLDNDANLGLQVGLLFIPGFGMGLCMPSTGIMVQAWVTHNLMASAISFLMFMRSIGGVIGLAIANTILTNSLNSHLKPVIAQFPEYEGLAKAAIDNSSVIWQSDVPDDVRSGILEAYAKSLRIVFVVICPYFGVATLLSLFSKKTNLGHNKQEQQQQGEGEADDVDGRVTVEDLPNTQLTTDSNRKES</sequence>
<proteinExistence type="predicted"/>
<evidence type="ECO:0000313" key="1">
    <source>
        <dbReference type="EMBL" id="KAJ1677088.1"/>
    </source>
</evidence>
<accession>A0ACC1HMU0</accession>
<protein>
    <submittedName>
        <fullName evidence="1">Uncharacterized protein</fullName>
    </submittedName>
</protein>
<dbReference type="Proteomes" id="UP001145114">
    <property type="component" value="Unassembled WGS sequence"/>
</dbReference>
<reference evidence="1" key="1">
    <citation type="submission" date="2022-06" db="EMBL/GenBank/DDBJ databases">
        <title>Phylogenomic reconstructions and comparative analyses of Kickxellomycotina fungi.</title>
        <authorList>
            <person name="Reynolds N.K."/>
            <person name="Stajich J.E."/>
            <person name="Barry K."/>
            <person name="Grigoriev I.V."/>
            <person name="Crous P."/>
            <person name="Smith M.E."/>
        </authorList>
    </citation>
    <scope>NUCLEOTIDE SEQUENCE</scope>
    <source>
        <strain evidence="1">RSA 2271</strain>
    </source>
</reference>
<gene>
    <name evidence="1" type="ORF">EV182_006907</name>
</gene>
<comment type="caution">
    <text evidence="1">The sequence shown here is derived from an EMBL/GenBank/DDBJ whole genome shotgun (WGS) entry which is preliminary data.</text>
</comment>
<feature type="non-terminal residue" evidence="1">
    <location>
        <position position="255"/>
    </location>
</feature>